<keyword evidence="3" id="KW-1185">Reference proteome</keyword>
<name>A0A517P9H2_9PLAN</name>
<accession>A0A517P9H2</accession>
<dbReference type="Proteomes" id="UP000318741">
    <property type="component" value="Chromosome"/>
</dbReference>
<sequence length="112" mass="11313">MNEPSDESPPDAPRRWAALAGGVLGALAAPATVVGLSFAGHGSWALAGVFLWVIATAPFVCIVGAVCGAALAHPDRIPRQLFSRGWATFGGALVAAAGISGVVGALTWYLML</sequence>
<feature type="transmembrane region" description="Helical" evidence="1">
    <location>
        <begin position="85"/>
        <end position="111"/>
    </location>
</feature>
<feature type="transmembrane region" description="Helical" evidence="1">
    <location>
        <begin position="16"/>
        <end position="38"/>
    </location>
</feature>
<keyword evidence="1" id="KW-0472">Membrane</keyword>
<evidence type="ECO:0000256" key="1">
    <source>
        <dbReference type="SAM" id="Phobius"/>
    </source>
</evidence>
<dbReference type="EMBL" id="CP036265">
    <property type="protein sequence ID" value="QDT16021.1"/>
    <property type="molecule type" value="Genomic_DNA"/>
</dbReference>
<organism evidence="2 3">
    <name type="scientific">Alienimonas californiensis</name>
    <dbReference type="NCBI Taxonomy" id="2527989"/>
    <lineage>
        <taxon>Bacteria</taxon>
        <taxon>Pseudomonadati</taxon>
        <taxon>Planctomycetota</taxon>
        <taxon>Planctomycetia</taxon>
        <taxon>Planctomycetales</taxon>
        <taxon>Planctomycetaceae</taxon>
        <taxon>Alienimonas</taxon>
    </lineage>
</organism>
<protein>
    <submittedName>
        <fullName evidence="2">Uncharacterized protein</fullName>
    </submittedName>
</protein>
<keyword evidence="1" id="KW-1133">Transmembrane helix</keyword>
<feature type="transmembrane region" description="Helical" evidence="1">
    <location>
        <begin position="44"/>
        <end position="73"/>
    </location>
</feature>
<proteinExistence type="predicted"/>
<keyword evidence="1" id="KW-0812">Transmembrane</keyword>
<dbReference type="AlphaFoldDB" id="A0A517P9H2"/>
<reference evidence="2 3" key="1">
    <citation type="submission" date="2019-02" db="EMBL/GenBank/DDBJ databases">
        <title>Deep-cultivation of Planctomycetes and their phenomic and genomic characterization uncovers novel biology.</title>
        <authorList>
            <person name="Wiegand S."/>
            <person name="Jogler M."/>
            <person name="Boedeker C."/>
            <person name="Pinto D."/>
            <person name="Vollmers J."/>
            <person name="Rivas-Marin E."/>
            <person name="Kohn T."/>
            <person name="Peeters S.H."/>
            <person name="Heuer A."/>
            <person name="Rast P."/>
            <person name="Oberbeckmann S."/>
            <person name="Bunk B."/>
            <person name="Jeske O."/>
            <person name="Meyerdierks A."/>
            <person name="Storesund J.E."/>
            <person name="Kallscheuer N."/>
            <person name="Luecker S."/>
            <person name="Lage O.M."/>
            <person name="Pohl T."/>
            <person name="Merkel B.J."/>
            <person name="Hornburger P."/>
            <person name="Mueller R.-W."/>
            <person name="Bruemmer F."/>
            <person name="Labrenz M."/>
            <person name="Spormann A.M."/>
            <person name="Op den Camp H."/>
            <person name="Overmann J."/>
            <person name="Amann R."/>
            <person name="Jetten M.S.M."/>
            <person name="Mascher T."/>
            <person name="Medema M.H."/>
            <person name="Devos D.P."/>
            <person name="Kaster A.-K."/>
            <person name="Ovreas L."/>
            <person name="Rohde M."/>
            <person name="Galperin M.Y."/>
            <person name="Jogler C."/>
        </authorList>
    </citation>
    <scope>NUCLEOTIDE SEQUENCE [LARGE SCALE GENOMIC DNA]</scope>
    <source>
        <strain evidence="2 3">CA12</strain>
    </source>
</reference>
<evidence type="ECO:0000313" key="3">
    <source>
        <dbReference type="Proteomes" id="UP000318741"/>
    </source>
</evidence>
<evidence type="ECO:0000313" key="2">
    <source>
        <dbReference type="EMBL" id="QDT16021.1"/>
    </source>
</evidence>
<gene>
    <name evidence="2" type="ORF">CA12_21190</name>
</gene>
<dbReference type="KEGG" id="acaf:CA12_21190"/>
<dbReference type="RefSeq" id="WP_145358901.1">
    <property type="nucleotide sequence ID" value="NZ_CP036265.1"/>
</dbReference>